<keyword evidence="2" id="KW-1185">Reference proteome</keyword>
<dbReference type="AlphaFoldDB" id="A0AAE3R366"/>
<proteinExistence type="predicted"/>
<comment type="caution">
    <text evidence="1">The sequence shown here is derived from an EMBL/GenBank/DDBJ whole genome shotgun (WGS) entry which is preliminary data.</text>
</comment>
<protein>
    <submittedName>
        <fullName evidence="1">Uncharacterized protein</fullName>
    </submittedName>
</protein>
<gene>
    <name evidence="1" type="ORF">QNI22_05155</name>
</gene>
<reference evidence="1" key="1">
    <citation type="submission" date="2023-05" db="EMBL/GenBank/DDBJ databases">
        <authorList>
            <person name="Zhang X."/>
        </authorList>
    </citation>
    <scope>NUCLEOTIDE SEQUENCE</scope>
    <source>
        <strain evidence="1">BD1B2-1</strain>
    </source>
</reference>
<dbReference type="EMBL" id="JASJOU010000001">
    <property type="protein sequence ID" value="MDJ1500018.1"/>
    <property type="molecule type" value="Genomic_DNA"/>
</dbReference>
<organism evidence="1 2">
    <name type="scientific">Xanthocytophaga agilis</name>
    <dbReference type="NCBI Taxonomy" id="3048010"/>
    <lineage>
        <taxon>Bacteria</taxon>
        <taxon>Pseudomonadati</taxon>
        <taxon>Bacteroidota</taxon>
        <taxon>Cytophagia</taxon>
        <taxon>Cytophagales</taxon>
        <taxon>Rhodocytophagaceae</taxon>
        <taxon>Xanthocytophaga</taxon>
    </lineage>
</organism>
<evidence type="ECO:0000313" key="1">
    <source>
        <dbReference type="EMBL" id="MDJ1500018.1"/>
    </source>
</evidence>
<sequence>MKTVVRFEDPADPYVYQGTAQFKRIYGLGGKGDVVISDTVAYLPLSLHADSVTYIFEGMDGTIDTLILCYNRDFGPYKGDESRCGYGADFTGDYVISGSNDTTHVVSDSHYYRASRTTFSYGYAEYRDNVSNWGPIENIYAVTLYKKK</sequence>
<dbReference type="RefSeq" id="WP_314509550.1">
    <property type="nucleotide sequence ID" value="NZ_JASJOU010000001.1"/>
</dbReference>
<dbReference type="Proteomes" id="UP001232063">
    <property type="component" value="Unassembled WGS sequence"/>
</dbReference>
<evidence type="ECO:0000313" key="2">
    <source>
        <dbReference type="Proteomes" id="UP001232063"/>
    </source>
</evidence>
<accession>A0AAE3R366</accession>
<name>A0AAE3R366_9BACT</name>